<evidence type="ECO:0000256" key="1">
    <source>
        <dbReference type="SAM" id="MobiDB-lite"/>
    </source>
</evidence>
<proteinExistence type="predicted"/>
<feature type="region of interest" description="Disordered" evidence="1">
    <location>
        <begin position="1"/>
        <end position="44"/>
    </location>
</feature>
<comment type="caution">
    <text evidence="2">The sequence shown here is derived from an EMBL/GenBank/DDBJ whole genome shotgun (WGS) entry which is preliminary data.</text>
</comment>
<name>A0AAV3S2V1_LITER</name>
<reference evidence="2 3" key="1">
    <citation type="submission" date="2024-01" db="EMBL/GenBank/DDBJ databases">
        <title>The complete chloroplast genome sequence of Lithospermum erythrorhizon: insights into the phylogenetic relationship among Boraginaceae species and the maternal lineages of purple gromwells.</title>
        <authorList>
            <person name="Okada T."/>
            <person name="Watanabe K."/>
        </authorList>
    </citation>
    <scope>NUCLEOTIDE SEQUENCE [LARGE SCALE GENOMIC DNA]</scope>
</reference>
<accession>A0AAV3S2V1</accession>
<sequence length="128" mass="14120">MAWDRGNTRNPEEGTWLLSRFDKADKDPDGGGDQVSGNRWAPRPECLGERASSMALSRVGFGDKTHVTALAEVEGEASGDGQAYFTPSTTFALLGGGDNLLIVRLECALSKRKRFLYEVKEISRRELR</sequence>
<dbReference type="EMBL" id="BAABME010014258">
    <property type="protein sequence ID" value="GAA0187017.1"/>
    <property type="molecule type" value="Genomic_DNA"/>
</dbReference>
<evidence type="ECO:0000313" key="2">
    <source>
        <dbReference type="EMBL" id="GAA0187017.1"/>
    </source>
</evidence>
<protein>
    <submittedName>
        <fullName evidence="2">Uncharacterized protein</fullName>
    </submittedName>
</protein>
<feature type="compositionally biased region" description="Basic and acidic residues" evidence="1">
    <location>
        <begin position="20"/>
        <end position="29"/>
    </location>
</feature>
<dbReference type="Proteomes" id="UP001454036">
    <property type="component" value="Unassembled WGS sequence"/>
</dbReference>
<organism evidence="2 3">
    <name type="scientific">Lithospermum erythrorhizon</name>
    <name type="common">Purple gromwell</name>
    <name type="synonym">Lithospermum officinale var. erythrorhizon</name>
    <dbReference type="NCBI Taxonomy" id="34254"/>
    <lineage>
        <taxon>Eukaryota</taxon>
        <taxon>Viridiplantae</taxon>
        <taxon>Streptophyta</taxon>
        <taxon>Embryophyta</taxon>
        <taxon>Tracheophyta</taxon>
        <taxon>Spermatophyta</taxon>
        <taxon>Magnoliopsida</taxon>
        <taxon>eudicotyledons</taxon>
        <taxon>Gunneridae</taxon>
        <taxon>Pentapetalae</taxon>
        <taxon>asterids</taxon>
        <taxon>lamiids</taxon>
        <taxon>Boraginales</taxon>
        <taxon>Boraginaceae</taxon>
        <taxon>Boraginoideae</taxon>
        <taxon>Lithospermeae</taxon>
        <taxon>Lithospermum</taxon>
    </lineage>
</organism>
<gene>
    <name evidence="2" type="ORF">LIER_34305</name>
</gene>
<feature type="compositionally biased region" description="Basic and acidic residues" evidence="1">
    <location>
        <begin position="1"/>
        <end position="12"/>
    </location>
</feature>
<keyword evidence="3" id="KW-1185">Reference proteome</keyword>
<dbReference type="AlphaFoldDB" id="A0AAV3S2V1"/>
<evidence type="ECO:0000313" key="3">
    <source>
        <dbReference type="Proteomes" id="UP001454036"/>
    </source>
</evidence>